<feature type="compositionally biased region" description="Basic and acidic residues" evidence="1">
    <location>
        <begin position="287"/>
        <end position="296"/>
    </location>
</feature>
<evidence type="ECO:0000313" key="3">
    <source>
        <dbReference type="Proteomes" id="UP001175227"/>
    </source>
</evidence>
<feature type="compositionally biased region" description="Polar residues" evidence="1">
    <location>
        <begin position="100"/>
        <end position="113"/>
    </location>
</feature>
<feature type="region of interest" description="Disordered" evidence="1">
    <location>
        <begin position="284"/>
        <end position="305"/>
    </location>
</feature>
<dbReference type="EMBL" id="JAUEPR010000001">
    <property type="protein sequence ID" value="KAK0490361.1"/>
    <property type="molecule type" value="Genomic_DNA"/>
</dbReference>
<keyword evidence="3" id="KW-1185">Reference proteome</keyword>
<sequence length="363" mass="40614">MAILIFIETPPLSYARMLTRLAKKRVEQAGQSQRDNRSSSPDPAPTTPSNHSIVSDDDDEQRLVSDDDSFEDDILLVHGASQPSQEPQKAASKDKAKAKVQSTPYAHGSASHSVVELQTQDGQKHKIDEADAYLKDDLRHRIFIEFETFLVKILHLPDNWRVSLESDIVAVQNDAEYRTLFKGYLDVCNEVGTGIEKERELYRPHTDLCNRVIDVLHGQPTSEVGEEDVIRFDPIDPYVVRGSVVKPDIVGVLRVLFRTSEGIKAHKFIQTIGDKSNPIVVVEPDPNGDKSKESKTTRNQHANDIPGWPQVLEVKEMKGTDDTIDEGSDAIRLKTKGKIVFAERDAFVLILVVRRQGSVDDST</sequence>
<dbReference type="Proteomes" id="UP001175227">
    <property type="component" value="Unassembled WGS sequence"/>
</dbReference>
<dbReference type="AlphaFoldDB" id="A0AA39TIE9"/>
<evidence type="ECO:0000256" key="1">
    <source>
        <dbReference type="SAM" id="MobiDB-lite"/>
    </source>
</evidence>
<protein>
    <submittedName>
        <fullName evidence="2">Uncharacterized protein</fullName>
    </submittedName>
</protein>
<feature type="region of interest" description="Disordered" evidence="1">
    <location>
        <begin position="79"/>
        <end position="113"/>
    </location>
</feature>
<accession>A0AA39TIE9</accession>
<comment type="caution">
    <text evidence="2">The sequence shown here is derived from an EMBL/GenBank/DDBJ whole genome shotgun (WGS) entry which is preliminary data.</text>
</comment>
<evidence type="ECO:0000313" key="2">
    <source>
        <dbReference type="EMBL" id="KAK0490361.1"/>
    </source>
</evidence>
<gene>
    <name evidence="2" type="ORF">IW261DRAFT_8410</name>
</gene>
<feature type="compositionally biased region" description="Acidic residues" evidence="1">
    <location>
        <begin position="55"/>
        <end position="65"/>
    </location>
</feature>
<proteinExistence type="predicted"/>
<organism evidence="2 3">
    <name type="scientific">Armillaria novae-zelandiae</name>
    <dbReference type="NCBI Taxonomy" id="153914"/>
    <lineage>
        <taxon>Eukaryota</taxon>
        <taxon>Fungi</taxon>
        <taxon>Dikarya</taxon>
        <taxon>Basidiomycota</taxon>
        <taxon>Agaricomycotina</taxon>
        <taxon>Agaricomycetes</taxon>
        <taxon>Agaricomycetidae</taxon>
        <taxon>Agaricales</taxon>
        <taxon>Marasmiineae</taxon>
        <taxon>Physalacriaceae</taxon>
        <taxon>Armillaria</taxon>
    </lineage>
</organism>
<reference evidence="2" key="1">
    <citation type="submission" date="2023-06" db="EMBL/GenBank/DDBJ databases">
        <authorList>
            <consortium name="Lawrence Berkeley National Laboratory"/>
            <person name="Ahrendt S."/>
            <person name="Sahu N."/>
            <person name="Indic B."/>
            <person name="Wong-Bajracharya J."/>
            <person name="Merenyi Z."/>
            <person name="Ke H.-M."/>
            <person name="Monk M."/>
            <person name="Kocsube S."/>
            <person name="Drula E."/>
            <person name="Lipzen A."/>
            <person name="Balint B."/>
            <person name="Henrissat B."/>
            <person name="Andreopoulos B."/>
            <person name="Martin F.M."/>
            <person name="Harder C.B."/>
            <person name="Rigling D."/>
            <person name="Ford K.L."/>
            <person name="Foster G.D."/>
            <person name="Pangilinan J."/>
            <person name="Papanicolaou A."/>
            <person name="Barry K."/>
            <person name="LaButti K."/>
            <person name="Viragh M."/>
            <person name="Koriabine M."/>
            <person name="Yan M."/>
            <person name="Riley R."/>
            <person name="Champramary S."/>
            <person name="Plett K.L."/>
            <person name="Tsai I.J."/>
            <person name="Slot J."/>
            <person name="Sipos G."/>
            <person name="Plett J."/>
            <person name="Nagy L.G."/>
            <person name="Grigoriev I.V."/>
        </authorList>
    </citation>
    <scope>NUCLEOTIDE SEQUENCE</scope>
    <source>
        <strain evidence="2">ICMP 16352</strain>
    </source>
</reference>
<name>A0AA39TIE9_9AGAR</name>
<feature type="region of interest" description="Disordered" evidence="1">
    <location>
        <begin position="24"/>
        <end position="65"/>
    </location>
</feature>